<reference evidence="1 2" key="1">
    <citation type="journal article" date="2018" name="Mol. Biol. Evol.">
        <title>Broad Genomic Sampling Reveals a Smut Pathogenic Ancestry of the Fungal Clade Ustilaginomycotina.</title>
        <authorList>
            <person name="Kijpornyongpan T."/>
            <person name="Mondo S.J."/>
            <person name="Barry K."/>
            <person name="Sandor L."/>
            <person name="Lee J."/>
            <person name="Lipzen A."/>
            <person name="Pangilinan J."/>
            <person name="LaButti K."/>
            <person name="Hainaut M."/>
            <person name="Henrissat B."/>
            <person name="Grigoriev I.V."/>
            <person name="Spatafora J.W."/>
            <person name="Aime M.C."/>
        </authorList>
    </citation>
    <scope>NUCLEOTIDE SEQUENCE [LARGE SCALE GENOMIC DNA]</scope>
    <source>
        <strain evidence="1 2">SA 807</strain>
    </source>
</reference>
<protein>
    <submittedName>
        <fullName evidence="1">FAD dependent oxidoreductase</fullName>
    </submittedName>
</protein>
<accession>A0ACD0NMB4</accession>
<gene>
    <name evidence="1" type="ORF">IE53DRAFT_382506</name>
</gene>
<name>A0ACD0NMB4_9BASI</name>
<dbReference type="EMBL" id="KZ820623">
    <property type="protein sequence ID" value="PWN46939.1"/>
    <property type="molecule type" value="Genomic_DNA"/>
</dbReference>
<evidence type="ECO:0000313" key="1">
    <source>
        <dbReference type="EMBL" id="PWN46939.1"/>
    </source>
</evidence>
<dbReference type="Proteomes" id="UP000245626">
    <property type="component" value="Unassembled WGS sequence"/>
</dbReference>
<keyword evidence="2" id="KW-1185">Reference proteome</keyword>
<sequence>MSQHPTSFIVVGSGVFGSSTALELVRSGHKVTVLDRSIDGYAAPDSASNDLNKIIRADYSDSHYCSLGKEAISLWRNDPIISTYYHEVGVMFRSGPSNVGGDEYVNKGVSNANRKESAGEIERPAPGKSLPPSAFKLNSVQDARAAFPASVRPYLGRAVEGFGKGETLGQTGFFNPRGGWAEANNACRAVLAEAQRLGAQVVPKAGVESLLFSEQDKQKVVGVKTTDGRTFKADQVILATGCWSRDLLAKLLPGFERLPQPASPSAQCVMTIQLDEEERRRFKDLPVVLNFSTGFYIFEPNDQGLMKIAIHSSGYQNPAPQATCSSNTEIKYPSFDQGEEGSCRPSETSNKASDRFVPPTKKDEMLQELYEIFPSLAKREKVAFTRICWYSDTRDENWIIDHVPNTKNLLLASGDSGHGYKFLPVMGRLILGRLRLTSKTSPERVYELDRHQEKVFSFKYHESLAEDEERGRKVESSDSGRANNASGFNRSGAVEAVRARL</sequence>
<evidence type="ECO:0000313" key="2">
    <source>
        <dbReference type="Proteomes" id="UP000245626"/>
    </source>
</evidence>
<organism evidence="1 2">
    <name type="scientific">Violaceomyces palustris</name>
    <dbReference type="NCBI Taxonomy" id="1673888"/>
    <lineage>
        <taxon>Eukaryota</taxon>
        <taxon>Fungi</taxon>
        <taxon>Dikarya</taxon>
        <taxon>Basidiomycota</taxon>
        <taxon>Ustilaginomycotina</taxon>
        <taxon>Ustilaginomycetes</taxon>
        <taxon>Violaceomycetales</taxon>
        <taxon>Violaceomycetaceae</taxon>
        <taxon>Violaceomyces</taxon>
    </lineage>
</organism>
<proteinExistence type="predicted"/>